<keyword evidence="3" id="KW-1185">Reference proteome</keyword>
<dbReference type="OrthoDB" id="5565730at2759"/>
<dbReference type="PANTHER" id="PTHR41390">
    <property type="entry name" value="CHROMOSOME 7, WHOLE GENOME SHOTGUN SEQUENCE"/>
    <property type="match status" value="1"/>
</dbReference>
<evidence type="ECO:0000313" key="2">
    <source>
        <dbReference type="EMBL" id="KJZ74765.1"/>
    </source>
</evidence>
<evidence type="ECO:0000313" key="3">
    <source>
        <dbReference type="Proteomes" id="UP000054481"/>
    </source>
</evidence>
<name>A0A0F7ZP26_9HYPO</name>
<gene>
    <name evidence="2" type="ORF">HIM_05882</name>
</gene>
<evidence type="ECO:0000256" key="1">
    <source>
        <dbReference type="SAM" id="MobiDB-lite"/>
    </source>
</evidence>
<dbReference type="EMBL" id="KQ030523">
    <property type="protein sequence ID" value="KJZ74765.1"/>
    <property type="molecule type" value="Genomic_DNA"/>
</dbReference>
<organism evidence="2 3">
    <name type="scientific">Hirsutella minnesotensis 3608</name>
    <dbReference type="NCBI Taxonomy" id="1043627"/>
    <lineage>
        <taxon>Eukaryota</taxon>
        <taxon>Fungi</taxon>
        <taxon>Dikarya</taxon>
        <taxon>Ascomycota</taxon>
        <taxon>Pezizomycotina</taxon>
        <taxon>Sordariomycetes</taxon>
        <taxon>Hypocreomycetidae</taxon>
        <taxon>Hypocreales</taxon>
        <taxon>Ophiocordycipitaceae</taxon>
        <taxon>Hirsutella</taxon>
    </lineage>
</organism>
<proteinExistence type="predicted"/>
<feature type="region of interest" description="Disordered" evidence="1">
    <location>
        <begin position="1"/>
        <end position="23"/>
    </location>
</feature>
<dbReference type="AlphaFoldDB" id="A0A0F7ZP26"/>
<dbReference type="Proteomes" id="UP000054481">
    <property type="component" value="Unassembled WGS sequence"/>
</dbReference>
<reference evidence="2 3" key="1">
    <citation type="journal article" date="2014" name="Genome Biol. Evol.">
        <title>Comparative genomics and transcriptomics analyses reveal divergent lifestyle features of nematode endoparasitic fungus Hirsutella minnesotensis.</title>
        <authorList>
            <person name="Lai Y."/>
            <person name="Liu K."/>
            <person name="Zhang X."/>
            <person name="Zhang X."/>
            <person name="Li K."/>
            <person name="Wang N."/>
            <person name="Shu C."/>
            <person name="Wu Y."/>
            <person name="Wang C."/>
            <person name="Bushley K.E."/>
            <person name="Xiang M."/>
            <person name="Liu X."/>
        </authorList>
    </citation>
    <scope>NUCLEOTIDE SEQUENCE [LARGE SCALE GENOMIC DNA]</scope>
    <source>
        <strain evidence="2 3">3608</strain>
    </source>
</reference>
<accession>A0A0F7ZP26</accession>
<feature type="compositionally biased region" description="Basic and acidic residues" evidence="1">
    <location>
        <begin position="1"/>
        <end position="10"/>
    </location>
</feature>
<protein>
    <submittedName>
        <fullName evidence="2">Uncharacterized protein</fullName>
    </submittedName>
</protein>
<sequence length="220" mass="23010">MDATPDKNETRPPYPAHGRQSKGVLSPEVRELVFPPLKFGAWTGTAGIIAGVGGAIARDASPLLNGAVSGTQFFVLGSSYWFFRTVAIRSQGGEGDVSPGRKVMASAGAGSAAGAAVGLMRNNRKILPAIAFWGVVGAGGQAIANKIGSNPKAMTDKLGSMLYKLSPLKKMTDQEYVDMMNEKILKVEVDIALIDDRIAELREAAGKTGDAGTQEADSSK</sequence>
<dbReference type="PANTHER" id="PTHR41390:SF1">
    <property type="entry name" value="NADH-UBIQUINONE OXIDOREDUCTASE 213 KDA SUBUNIT"/>
    <property type="match status" value="1"/>
</dbReference>